<accession>A0A939C211</accession>
<feature type="compositionally biased region" description="Low complexity" evidence="1">
    <location>
        <begin position="278"/>
        <end position="290"/>
    </location>
</feature>
<sequence length="334" mass="33706">MTRDIPDATAEARLRAALTDRYPLEPVDDAQLRRVMTELASGAAPTEPFAVLPLAAPARRRGWTTALLAAAVAVVVALVGVSATLLLADGTSSSPAIAPTVPVTSGDAPATPSAPTTGGATTSPAPSATVPLSTPTPDRPPVAPVETPPAAPDSPEPSPPSAATGVPPTPAPTSVPPAAEPIPADPQAFRVDDTQVEVPGMIHFVSPSGNISCVMADKGVPGADCVIEEADFPHVTCEEPTPALTLSFSVHNAGQTSDLRTTPPDSKGDLLDYCDWSSAGSDGSPSSDGTPPLPYGSSLTPGATTCVSETTGVTCRSLTSGAGFQVSRSSYRLF</sequence>
<feature type="region of interest" description="Disordered" evidence="1">
    <location>
        <begin position="278"/>
        <end position="297"/>
    </location>
</feature>
<keyword evidence="4" id="KW-1185">Reference proteome</keyword>
<organism evidence="3 4">
    <name type="scientific">Nakamurella flavida</name>
    <dbReference type="NCBI Taxonomy" id="363630"/>
    <lineage>
        <taxon>Bacteria</taxon>
        <taxon>Bacillati</taxon>
        <taxon>Actinomycetota</taxon>
        <taxon>Actinomycetes</taxon>
        <taxon>Nakamurellales</taxon>
        <taxon>Nakamurellaceae</taxon>
        <taxon>Nakamurella</taxon>
    </lineage>
</organism>
<name>A0A939C211_9ACTN</name>
<dbReference type="EMBL" id="JAERWL010000016">
    <property type="protein sequence ID" value="MBM9478258.1"/>
    <property type="molecule type" value="Genomic_DNA"/>
</dbReference>
<proteinExistence type="predicted"/>
<gene>
    <name evidence="3" type="ORF">JL107_17560</name>
</gene>
<dbReference type="RefSeq" id="WP_205258375.1">
    <property type="nucleotide sequence ID" value="NZ_BAAAPV010000006.1"/>
</dbReference>
<keyword evidence="2" id="KW-0812">Transmembrane</keyword>
<feature type="compositionally biased region" description="Pro residues" evidence="1">
    <location>
        <begin position="137"/>
        <end position="160"/>
    </location>
</feature>
<comment type="caution">
    <text evidence="3">The sequence shown here is derived from an EMBL/GenBank/DDBJ whole genome shotgun (WGS) entry which is preliminary data.</text>
</comment>
<evidence type="ECO:0000256" key="1">
    <source>
        <dbReference type="SAM" id="MobiDB-lite"/>
    </source>
</evidence>
<dbReference type="Proteomes" id="UP000663801">
    <property type="component" value="Unassembled WGS sequence"/>
</dbReference>
<feature type="region of interest" description="Disordered" evidence="1">
    <location>
        <begin position="91"/>
        <end position="185"/>
    </location>
</feature>
<keyword evidence="2" id="KW-0472">Membrane</keyword>
<evidence type="ECO:0000313" key="3">
    <source>
        <dbReference type="EMBL" id="MBM9478258.1"/>
    </source>
</evidence>
<dbReference type="AlphaFoldDB" id="A0A939C211"/>
<feature type="compositionally biased region" description="Low complexity" evidence="1">
    <location>
        <begin position="104"/>
        <end position="136"/>
    </location>
</feature>
<reference evidence="3" key="1">
    <citation type="submission" date="2021-01" db="EMBL/GenBank/DDBJ databases">
        <title>KCTC 19127 draft genome.</title>
        <authorList>
            <person name="An D."/>
        </authorList>
    </citation>
    <scope>NUCLEOTIDE SEQUENCE</scope>
    <source>
        <strain evidence="3">KCTC 19127</strain>
    </source>
</reference>
<evidence type="ECO:0000313" key="4">
    <source>
        <dbReference type="Proteomes" id="UP000663801"/>
    </source>
</evidence>
<keyword evidence="2" id="KW-1133">Transmembrane helix</keyword>
<feature type="compositionally biased region" description="Pro residues" evidence="1">
    <location>
        <begin position="167"/>
        <end position="184"/>
    </location>
</feature>
<feature type="transmembrane region" description="Helical" evidence="2">
    <location>
        <begin position="66"/>
        <end position="88"/>
    </location>
</feature>
<evidence type="ECO:0000256" key="2">
    <source>
        <dbReference type="SAM" id="Phobius"/>
    </source>
</evidence>
<protein>
    <submittedName>
        <fullName evidence="3">Uncharacterized protein</fullName>
    </submittedName>
</protein>